<dbReference type="eggNOG" id="ENOG502S367">
    <property type="taxonomic scope" value="Eukaryota"/>
</dbReference>
<dbReference type="OMA" id="HFAVECE"/>
<keyword evidence="4" id="KW-0472">Membrane</keyword>
<keyword evidence="6" id="KW-0540">Nuclease</keyword>
<dbReference type="VEuPathDB" id="TrichDB:TVAG_114450"/>
<evidence type="ECO:0000256" key="3">
    <source>
        <dbReference type="ARBA" id="ARBA00022801"/>
    </source>
</evidence>
<dbReference type="GO" id="GO:0004767">
    <property type="term" value="F:sphingomyelin phosphodiesterase activity"/>
    <property type="evidence" value="ECO:0007669"/>
    <property type="project" value="UniProtKB-EC"/>
</dbReference>
<reference evidence="6" key="2">
    <citation type="journal article" date="2007" name="Science">
        <title>Draft genome sequence of the sexually transmitted pathogen Trichomonas vaginalis.</title>
        <authorList>
            <person name="Carlton J.M."/>
            <person name="Hirt R.P."/>
            <person name="Silva J.C."/>
            <person name="Delcher A.L."/>
            <person name="Schatz M."/>
            <person name="Zhao Q."/>
            <person name="Wortman J.R."/>
            <person name="Bidwell S.L."/>
            <person name="Alsmark U.C.M."/>
            <person name="Besteiro S."/>
            <person name="Sicheritz-Ponten T."/>
            <person name="Noel C.J."/>
            <person name="Dacks J.B."/>
            <person name="Foster P.G."/>
            <person name="Simillion C."/>
            <person name="Van de Peer Y."/>
            <person name="Miranda-Saavedra D."/>
            <person name="Barton G.J."/>
            <person name="Westrop G.D."/>
            <person name="Mueller S."/>
            <person name="Dessi D."/>
            <person name="Fiori P.L."/>
            <person name="Ren Q."/>
            <person name="Paulsen I."/>
            <person name="Zhang H."/>
            <person name="Bastida-Corcuera F.D."/>
            <person name="Simoes-Barbosa A."/>
            <person name="Brown M.T."/>
            <person name="Hayes R.D."/>
            <person name="Mukherjee M."/>
            <person name="Okumura C.Y."/>
            <person name="Schneider R."/>
            <person name="Smith A.J."/>
            <person name="Vanacova S."/>
            <person name="Villalvazo M."/>
            <person name="Haas B.J."/>
            <person name="Pertea M."/>
            <person name="Feldblyum T.V."/>
            <person name="Utterback T.R."/>
            <person name="Shu C.L."/>
            <person name="Osoegawa K."/>
            <person name="de Jong P.J."/>
            <person name="Hrdy I."/>
            <person name="Horvathova L."/>
            <person name="Zubacova Z."/>
            <person name="Dolezal P."/>
            <person name="Malik S.B."/>
            <person name="Logsdon J.M. Jr."/>
            <person name="Henze K."/>
            <person name="Gupta A."/>
            <person name="Wang C.C."/>
            <person name="Dunne R.L."/>
            <person name="Upcroft J.A."/>
            <person name="Upcroft P."/>
            <person name="White O."/>
            <person name="Salzberg S.L."/>
            <person name="Tang P."/>
            <person name="Chiu C.-H."/>
            <person name="Lee Y.-S."/>
            <person name="Embley T.M."/>
            <person name="Coombs G.H."/>
            <person name="Mottram J.C."/>
            <person name="Tachezy J."/>
            <person name="Fraser-Liggett C.M."/>
            <person name="Johnson P.J."/>
        </authorList>
    </citation>
    <scope>NUCLEOTIDE SEQUENCE [LARGE SCALE GENOMIC DNA]</scope>
    <source>
        <strain evidence="6">G3</strain>
    </source>
</reference>
<evidence type="ECO:0000313" key="7">
    <source>
        <dbReference type="Proteomes" id="UP000001542"/>
    </source>
</evidence>
<dbReference type="Gene3D" id="3.60.10.10">
    <property type="entry name" value="Endonuclease/exonuclease/phosphatase"/>
    <property type="match status" value="1"/>
</dbReference>
<dbReference type="PANTHER" id="PTHR16320">
    <property type="entry name" value="SPHINGOMYELINASE FAMILY MEMBER"/>
    <property type="match status" value="1"/>
</dbReference>
<dbReference type="AlphaFoldDB" id="A2FAR4"/>
<dbReference type="VEuPathDB" id="TrichDB:TVAGG3_0570920"/>
<dbReference type="RefSeq" id="XP_001310923.1">
    <property type="nucleotide sequence ID" value="XM_001310922.1"/>
</dbReference>
<dbReference type="FunFam" id="3.60.10.10:FF:000219">
    <property type="entry name" value="Endonuclease/Exonuclease/phosphatase family protein"/>
    <property type="match status" value="1"/>
</dbReference>
<dbReference type="GO" id="GO:0004519">
    <property type="term" value="F:endonuclease activity"/>
    <property type="evidence" value="ECO:0007669"/>
    <property type="project" value="UniProtKB-KW"/>
</dbReference>
<dbReference type="InterPro" id="IPR005135">
    <property type="entry name" value="Endo/exonuclease/phosphatase"/>
</dbReference>
<dbReference type="KEGG" id="tva:4755783"/>
<reference evidence="6" key="1">
    <citation type="submission" date="2006-10" db="EMBL/GenBank/DDBJ databases">
        <authorList>
            <person name="Amadeo P."/>
            <person name="Zhao Q."/>
            <person name="Wortman J."/>
            <person name="Fraser-Liggett C."/>
            <person name="Carlton J."/>
        </authorList>
    </citation>
    <scope>NUCLEOTIDE SEQUENCE</scope>
    <source>
        <strain evidence="6">G3</strain>
    </source>
</reference>
<keyword evidence="7" id="KW-1185">Reference proteome</keyword>
<accession>A2FAR4</accession>
<dbReference type="PANTHER" id="PTHR16320:SF1">
    <property type="entry name" value="SPHINGOMYELINASE DDB_G0288017"/>
    <property type="match status" value="1"/>
</dbReference>
<evidence type="ECO:0000256" key="4">
    <source>
        <dbReference type="SAM" id="Phobius"/>
    </source>
</evidence>
<gene>
    <name evidence="6" type="ORF">TVAG_114450</name>
</gene>
<dbReference type="GO" id="GO:0005576">
    <property type="term" value="C:extracellular region"/>
    <property type="evidence" value="ECO:0007669"/>
    <property type="project" value="InterPro"/>
</dbReference>
<organism evidence="6 7">
    <name type="scientific">Trichomonas vaginalis (strain ATCC PRA-98 / G3)</name>
    <dbReference type="NCBI Taxonomy" id="412133"/>
    <lineage>
        <taxon>Eukaryota</taxon>
        <taxon>Metamonada</taxon>
        <taxon>Parabasalia</taxon>
        <taxon>Trichomonadida</taxon>
        <taxon>Trichomonadidae</taxon>
        <taxon>Trichomonas</taxon>
    </lineage>
</organism>
<dbReference type="Pfam" id="PF03372">
    <property type="entry name" value="Exo_endo_phos"/>
    <property type="match status" value="1"/>
</dbReference>
<evidence type="ECO:0000313" key="6">
    <source>
        <dbReference type="EMBL" id="EAX97993.1"/>
    </source>
</evidence>
<dbReference type="OrthoDB" id="40902at2759"/>
<evidence type="ECO:0000256" key="2">
    <source>
        <dbReference type="ARBA" id="ARBA00012369"/>
    </source>
</evidence>
<sequence>MSFVTILGIGICIPIAILSVIMVILKIILARTASHYVNIAEKRVEDFETKKLKILDYNAFWRPTMLHMGREEWMRLRSKLLLEKIESYDVVCLEEGFQFGSDIAKNFIEGAKSLGFKYVLTSKLPPIYTHQVIDSGLIILSKFPIIESDTIRYTVFCGVDSFAAKGSIYAKIQLDSKNHVHLFSTHLQASYQNGQEPTVVDVLVRQKQFDQLSAFMATKVTDGYPAVLVGDLNVNSRLGDEYKSLLDHLKIPEYSCVDTLLTTHGEHPVTCGGDDDKVLPEPGDVGTHQSLDYIYLFEKHDKPQLKVSYKPEVNKMLVNGQKFFQLSDHFAVECEFEFN</sequence>
<keyword evidence="4" id="KW-1133">Transmembrane helix</keyword>
<name>A2FAR4_TRIV3</name>
<dbReference type="SUPFAM" id="SSF56219">
    <property type="entry name" value="DNase I-like"/>
    <property type="match status" value="1"/>
</dbReference>
<keyword evidence="6" id="KW-0255">Endonuclease</keyword>
<dbReference type="EMBL" id="DS113692">
    <property type="protein sequence ID" value="EAX97993.1"/>
    <property type="molecule type" value="Genomic_DNA"/>
</dbReference>
<keyword evidence="4" id="KW-0812">Transmembrane</keyword>
<dbReference type="Proteomes" id="UP000001542">
    <property type="component" value="Unassembled WGS sequence"/>
</dbReference>
<dbReference type="CDD" id="cd09078">
    <property type="entry name" value="nSMase"/>
    <property type="match status" value="1"/>
</dbReference>
<dbReference type="InterPro" id="IPR036691">
    <property type="entry name" value="Endo/exonu/phosph_ase_sf"/>
</dbReference>
<feature type="domain" description="Endonuclease/exonuclease/phosphatase" evidence="5">
    <location>
        <begin position="74"/>
        <end position="240"/>
    </location>
</feature>
<protein>
    <recommendedName>
        <fullName evidence="2">sphingomyelin phosphodiesterase</fullName>
        <ecNumber evidence="2">3.1.4.12</ecNumber>
    </recommendedName>
</protein>
<dbReference type="InParanoid" id="A2FAR4"/>
<dbReference type="InterPro" id="IPR017766">
    <property type="entry name" value="Sphingomyelinase/PLipase_C"/>
</dbReference>
<dbReference type="FunCoup" id="A2FAR4">
    <property type="interactions" value="53"/>
</dbReference>
<keyword evidence="3" id="KW-0378">Hydrolase</keyword>
<comment type="similarity">
    <text evidence="1">Belongs to the neutral sphingomyelinase family.</text>
</comment>
<dbReference type="GO" id="GO:0004620">
    <property type="term" value="F:phospholipase activity"/>
    <property type="evidence" value="ECO:0000318"/>
    <property type="project" value="GO_Central"/>
</dbReference>
<proteinExistence type="inferred from homology"/>
<dbReference type="InterPro" id="IPR038772">
    <property type="entry name" value="Sph/SMPD2-like"/>
</dbReference>
<dbReference type="SMR" id="A2FAR4"/>
<dbReference type="EC" id="3.1.4.12" evidence="2"/>
<evidence type="ECO:0000259" key="5">
    <source>
        <dbReference type="Pfam" id="PF03372"/>
    </source>
</evidence>
<dbReference type="STRING" id="5722.A2FAR4"/>
<feature type="transmembrane region" description="Helical" evidence="4">
    <location>
        <begin position="6"/>
        <end position="29"/>
    </location>
</feature>
<dbReference type="GO" id="GO:0005737">
    <property type="term" value="C:cytoplasm"/>
    <property type="evidence" value="ECO:0000318"/>
    <property type="project" value="GO_Central"/>
</dbReference>
<evidence type="ECO:0000256" key="1">
    <source>
        <dbReference type="ARBA" id="ARBA00006335"/>
    </source>
</evidence>